<comment type="caution">
    <text evidence="1">The sequence shown here is derived from an EMBL/GenBank/DDBJ whole genome shotgun (WGS) entry which is preliminary data.</text>
</comment>
<dbReference type="EMBL" id="VSSQ01010762">
    <property type="protein sequence ID" value="MPM45159.1"/>
    <property type="molecule type" value="Genomic_DNA"/>
</dbReference>
<dbReference type="AlphaFoldDB" id="A0A644ZVZ7"/>
<proteinExistence type="predicted"/>
<sequence length="124" mass="14949">MSKWTNEIDLNSDIWRGDIYHSREEAIKEGRKEAIEYERKNFKIGITEDVPNFGVDVDRVIEDIQNTMYDEIGEVAEDYLDDVTTEHLLELEEQLNEVFYKWQEKYNYKPTFYRVISEEIIEVK</sequence>
<accession>A0A644ZVZ7</accession>
<name>A0A644ZVZ7_9ZZZZ</name>
<gene>
    <name evidence="1" type="ORF">SDC9_91845</name>
</gene>
<evidence type="ECO:0000313" key="1">
    <source>
        <dbReference type="EMBL" id="MPM45159.1"/>
    </source>
</evidence>
<organism evidence="1">
    <name type="scientific">bioreactor metagenome</name>
    <dbReference type="NCBI Taxonomy" id="1076179"/>
    <lineage>
        <taxon>unclassified sequences</taxon>
        <taxon>metagenomes</taxon>
        <taxon>ecological metagenomes</taxon>
    </lineage>
</organism>
<protein>
    <submittedName>
        <fullName evidence="1">Uncharacterized protein</fullName>
    </submittedName>
</protein>
<reference evidence="1" key="1">
    <citation type="submission" date="2019-08" db="EMBL/GenBank/DDBJ databases">
        <authorList>
            <person name="Kucharzyk K."/>
            <person name="Murdoch R.W."/>
            <person name="Higgins S."/>
            <person name="Loffler F."/>
        </authorList>
    </citation>
    <scope>NUCLEOTIDE SEQUENCE</scope>
</reference>